<name>A0AC59ZSE3_RANTA</name>
<sequence>MGHGETAPEHLPEDFAQRQQGPLHRSAWFEALLSPSRDSEAFANKGPALSCGTGPCKLCSAPEPAPPSKVTAGPASLGAGPAPRAGEMPASRRAAVQSGGAPVRTDGSRPNPRALGRVVPPPRRAERRARAGLGAAAAADAA</sequence>
<accession>A0AC59ZSE3</accession>
<reference evidence="1" key="1">
    <citation type="submission" date="2023-05" db="EMBL/GenBank/DDBJ databases">
        <authorList>
            <consortium name="ELIXIR-Norway"/>
        </authorList>
    </citation>
    <scope>NUCLEOTIDE SEQUENCE</scope>
</reference>
<dbReference type="Proteomes" id="UP001162501">
    <property type="component" value="Chromosome 33"/>
</dbReference>
<proteinExistence type="predicted"/>
<reference evidence="1" key="2">
    <citation type="submission" date="2025-03" db="EMBL/GenBank/DDBJ databases">
        <authorList>
            <consortium name="ELIXIR-Norway"/>
            <consortium name="Elixir Norway"/>
        </authorList>
    </citation>
    <scope>NUCLEOTIDE SEQUENCE</scope>
</reference>
<gene>
    <name evidence="1" type="ORF">MRATA1EN22A_LOCUS21906</name>
</gene>
<protein>
    <submittedName>
        <fullName evidence="1">Uncharacterized protein</fullName>
    </submittedName>
</protein>
<dbReference type="EMBL" id="OX596117">
    <property type="protein sequence ID" value="CAN0494752.1"/>
    <property type="molecule type" value="Genomic_DNA"/>
</dbReference>
<evidence type="ECO:0000313" key="2">
    <source>
        <dbReference type="Proteomes" id="UP001162501"/>
    </source>
</evidence>
<evidence type="ECO:0000313" key="1">
    <source>
        <dbReference type="EMBL" id="CAN0494752.1"/>
    </source>
</evidence>
<organism evidence="1 2">
    <name type="scientific">Rangifer tarandus platyrhynchus</name>
    <name type="common">Svalbard reindeer</name>
    <dbReference type="NCBI Taxonomy" id="3082113"/>
    <lineage>
        <taxon>Eukaryota</taxon>
        <taxon>Metazoa</taxon>
        <taxon>Chordata</taxon>
        <taxon>Craniata</taxon>
        <taxon>Vertebrata</taxon>
        <taxon>Euteleostomi</taxon>
        <taxon>Mammalia</taxon>
        <taxon>Eutheria</taxon>
        <taxon>Laurasiatheria</taxon>
        <taxon>Artiodactyla</taxon>
        <taxon>Ruminantia</taxon>
        <taxon>Pecora</taxon>
        <taxon>Cervidae</taxon>
        <taxon>Odocoileinae</taxon>
        <taxon>Rangifer</taxon>
    </lineage>
</organism>